<dbReference type="Proteomes" id="UP001629246">
    <property type="component" value="Unassembled WGS sequence"/>
</dbReference>
<evidence type="ECO:0000313" key="2">
    <source>
        <dbReference type="Proteomes" id="UP001629246"/>
    </source>
</evidence>
<dbReference type="EMBL" id="JAQQFM010000007">
    <property type="protein sequence ID" value="MFL9926116.1"/>
    <property type="molecule type" value="Genomic_DNA"/>
</dbReference>
<gene>
    <name evidence="1" type="ORF">PQR62_17705</name>
</gene>
<keyword evidence="2" id="KW-1185">Reference proteome</keyword>
<name>A0ABW9ACG1_9BURK</name>
<sequence length="70" mass="7879">MYQTLPDLFVGQKGSSCRFQLHKNKKEKRTEENLTAAARATIFCQAKTPKSGMDTDVFAPEATFLRIAQI</sequence>
<proteinExistence type="predicted"/>
<dbReference type="RefSeq" id="WP_408159310.1">
    <property type="nucleotide sequence ID" value="NZ_JAQQFM010000007.1"/>
</dbReference>
<accession>A0ABW9ACG1</accession>
<organism evidence="1 2">
    <name type="scientific">Herbaspirillum lusitanum</name>
    <dbReference type="NCBI Taxonomy" id="213312"/>
    <lineage>
        <taxon>Bacteria</taxon>
        <taxon>Pseudomonadati</taxon>
        <taxon>Pseudomonadota</taxon>
        <taxon>Betaproteobacteria</taxon>
        <taxon>Burkholderiales</taxon>
        <taxon>Oxalobacteraceae</taxon>
        <taxon>Herbaspirillum</taxon>
    </lineage>
</organism>
<evidence type="ECO:0000313" key="1">
    <source>
        <dbReference type="EMBL" id="MFL9926116.1"/>
    </source>
</evidence>
<protein>
    <submittedName>
        <fullName evidence="1">Uncharacterized protein</fullName>
    </submittedName>
</protein>
<reference evidence="1 2" key="1">
    <citation type="journal article" date="2024" name="Chem. Sci.">
        <title>Discovery of megapolipeptins by genome mining of a Burkholderiales bacteria collection.</title>
        <authorList>
            <person name="Paulo B.S."/>
            <person name="Recchia M.J.J."/>
            <person name="Lee S."/>
            <person name="Fergusson C.H."/>
            <person name="Romanowski S.B."/>
            <person name="Hernandez A."/>
            <person name="Krull N."/>
            <person name="Liu D.Y."/>
            <person name="Cavanagh H."/>
            <person name="Bos A."/>
            <person name="Gray C.A."/>
            <person name="Murphy B.T."/>
            <person name="Linington R.G."/>
            <person name="Eustaquio A.S."/>
        </authorList>
    </citation>
    <scope>NUCLEOTIDE SEQUENCE [LARGE SCALE GENOMIC DNA]</scope>
    <source>
        <strain evidence="1 2">RL21-008-BIB-A</strain>
    </source>
</reference>
<comment type="caution">
    <text evidence="1">The sequence shown here is derived from an EMBL/GenBank/DDBJ whole genome shotgun (WGS) entry which is preliminary data.</text>
</comment>